<dbReference type="PANTHER" id="PTHR21601:SF0">
    <property type="entry name" value="PROTEIN SPA2-RELATED"/>
    <property type="match status" value="1"/>
</dbReference>
<feature type="transmembrane region" description="Helical" evidence="3">
    <location>
        <begin position="1421"/>
        <end position="1442"/>
    </location>
</feature>
<dbReference type="GO" id="GO:0005826">
    <property type="term" value="C:actomyosin contractile ring"/>
    <property type="evidence" value="ECO:0007669"/>
    <property type="project" value="TreeGrafter"/>
</dbReference>
<accession>A0A4E9DWU0</accession>
<dbReference type="Gene3D" id="3.40.50.2000">
    <property type="entry name" value="Glycogen Phosphorylase B"/>
    <property type="match status" value="2"/>
</dbReference>
<feature type="compositionally biased region" description="Polar residues" evidence="2">
    <location>
        <begin position="17"/>
        <end position="26"/>
    </location>
</feature>
<feature type="domain" description="GIT Spa2 homology (SHD)" evidence="4">
    <location>
        <begin position="206"/>
        <end position="236"/>
    </location>
</feature>
<feature type="compositionally biased region" description="Gly residues" evidence="2">
    <location>
        <begin position="287"/>
        <end position="302"/>
    </location>
</feature>
<feature type="region of interest" description="Disordered" evidence="2">
    <location>
        <begin position="238"/>
        <end position="369"/>
    </location>
</feature>
<keyword evidence="3" id="KW-1133">Transmembrane helix</keyword>
<feature type="compositionally biased region" description="Polar residues" evidence="2">
    <location>
        <begin position="310"/>
        <end position="320"/>
    </location>
</feature>
<dbReference type="InterPro" id="IPR056439">
    <property type="entry name" value="VBS_C3G9"/>
</dbReference>
<evidence type="ECO:0000313" key="6">
    <source>
        <dbReference type="EMBL" id="VIO57851.1"/>
    </source>
</evidence>
<dbReference type="GO" id="GO:0005078">
    <property type="term" value="F:MAP-kinase scaffold activity"/>
    <property type="evidence" value="ECO:0007669"/>
    <property type="project" value="TreeGrafter"/>
</dbReference>
<dbReference type="Pfam" id="PF23742">
    <property type="entry name" value="VBS_C3G9"/>
    <property type="match status" value="1"/>
</dbReference>
<dbReference type="Pfam" id="PF08518">
    <property type="entry name" value="GIT_SHD"/>
    <property type="match status" value="2"/>
</dbReference>
<evidence type="ECO:0000256" key="3">
    <source>
        <dbReference type="SAM" id="Phobius"/>
    </source>
</evidence>
<feature type="compositionally biased region" description="Polar residues" evidence="2">
    <location>
        <begin position="97"/>
        <end position="106"/>
    </location>
</feature>
<dbReference type="SMART" id="SM00555">
    <property type="entry name" value="GIT"/>
    <property type="match status" value="2"/>
</dbReference>
<feature type="region of interest" description="Disordered" evidence="2">
    <location>
        <begin position="179"/>
        <end position="198"/>
    </location>
</feature>
<evidence type="ECO:0000256" key="2">
    <source>
        <dbReference type="SAM" id="MobiDB-lite"/>
    </source>
</evidence>
<feature type="compositionally biased region" description="Polar residues" evidence="2">
    <location>
        <begin position="740"/>
        <end position="749"/>
    </location>
</feature>
<reference evidence="6" key="1">
    <citation type="submission" date="2019-04" db="EMBL/GenBank/DDBJ databases">
        <authorList>
            <person name="Melise S."/>
            <person name="Noan J."/>
            <person name="Okalmin O."/>
        </authorList>
    </citation>
    <scope>NUCLEOTIDE SEQUENCE</scope>
    <source>
        <strain evidence="6">FN9</strain>
    </source>
</reference>
<dbReference type="InterPro" id="IPR039892">
    <property type="entry name" value="Spa2/Sph1"/>
</dbReference>
<feature type="compositionally biased region" description="Acidic residues" evidence="2">
    <location>
        <begin position="326"/>
        <end position="336"/>
    </location>
</feature>
<name>A0A4E9DWU0_GIBZA</name>
<feature type="compositionally biased region" description="Basic and acidic residues" evidence="2">
    <location>
        <begin position="109"/>
        <end position="119"/>
    </location>
</feature>
<sequence length="1473" mass="162498">MSISLGRNAPLSPISIGGNSDFSVSKYQPDDGPYPNPNGRSNLASPPNSGGSNGAMSMNGFPNPPMGGPGPGPGPGQGPGGPGPRSTGGPSPPASIARSSNGTQLYARSEGRNSVRGDLDEAVLSEHYVALRTFLNTRDPNHKQQPNKARDKLLRLSSVQFYELSTDVFDELIRRQSAARAPPNAPNGPPSFLLPEKNFHPKRNQARQRLSSLGPPRFRDLAADVYHELERRFPRFVGGDLARSGSPMSMRGPGTPINGNFPPRAQSRMRRPSDAPSMRGPGPGPGPGDGYGMPGSPGGQNGDYGRPTPKQLNQNNTIVPNKSIMLEEDDEGEGYADQDPNRESKRSAGSGIMSEADRKALEDSQNQVRELQEKLESMEDAWKKEKDEMNGALDQERSRAAAINLEKQEWSDFRLNLENKLAEAQNLNDSMKQELQRVRDDHETEIQRLRDDMDAHQTERSVGPGASDSELQRENDELRQELREQQQVTDEVRKEAQEFLLEMRELSQQSGTTHERHAELDKKVERLEREVHEWKNRYAGVKTQLRHMRATSAGPGIEHDAAKHVREQGFVDEHGMVKDVHVTKFQIAIDELLQKARTEDPEKVVDAMKLVVVSVRRITKDIQMPQTDDEEFIQQQTKLRSKVSLTANNFITASKNFASSAGMSPVSLLDTAASHLAAAIVDLLRLVKIRTTPAEELEDDDGTVTPADSSALFSPVATEHPVSIQDRLPPPAPFQGLNGMRTSIDSSAYSPLGSPRQSAEPYSHQRSMSKASAVPIGLGQPGANNQPNGRVAPQLDPRAAEDLKLFLEEQNSIMSTEIQRLVNTVRGDADMRQISEDIGSINGIVSDIIAESQACGLGESAAQLAQCRARLLESADQGQDMSNMGVATNAHEWRMWVQTLPPIAFGLARETRDLIGLADDMAKPGRPDDFSRILLLVTTGGFTHAAPVLEIGAVLASRGHEIQFATCAGQEEWTSGYPFIKTTYIVGPAATEDDLDLHYERLRLWRHEHGFAPMMKSKYFFDNFWTETYKSLRALCLDPSTKPDFIVADFFADSAARDMLRQFNIQLASVWPQMPYAMAPVSYHPGQPGFQADGALTSEHASLTSRFWNEFVVLAALPTVIPWLIWTKRMRVDAGVNYSHSLLPKPDYLVLVNSFWGLEAPKELPPLMAPVGPILSDEYPPLDEDLAQFLYDHDKTIYVCLGTHVNLPGEELTKYLLGFIQALDAGSINGVIWAIPQKPRANFDTSKTYPLADGSTISVEGLLNDAHPHFRLPVFAPQRAVLAHPNTVLFLTHGGGSSANETLFHGTPVLAVGYFFDQLCNSARLAASGVGTSLDKSYLTPSSIASAIENITADADGSFTANARRMQRIATLNSKRKHLAADLIEEVMVDQEIRFRNGVELRPMHLQTADMRMPIWKARNWDMWLISLTGMVAGGIASWWFVREGWRKIPLMLVRSVRAGRGFARGIFDSRRS</sequence>
<feature type="domain" description="GIT Spa2 homology (SHD)" evidence="4">
    <location>
        <begin position="149"/>
        <end position="179"/>
    </location>
</feature>
<dbReference type="GO" id="GO:0008194">
    <property type="term" value="F:UDP-glycosyltransferase activity"/>
    <property type="evidence" value="ECO:0007669"/>
    <property type="project" value="InterPro"/>
</dbReference>
<dbReference type="EMBL" id="CAJPIJ010000147">
    <property type="protein sequence ID" value="CAG1990244.1"/>
    <property type="molecule type" value="Genomic_DNA"/>
</dbReference>
<feature type="region of interest" description="Disordered" evidence="2">
    <location>
        <begin position="450"/>
        <end position="477"/>
    </location>
</feature>
<dbReference type="PANTHER" id="PTHR21601">
    <property type="entry name" value="SPA2 PROTEIN"/>
    <property type="match status" value="1"/>
</dbReference>
<keyword evidence="3" id="KW-0812">Transmembrane</keyword>
<keyword evidence="1" id="KW-0808">Transferase</keyword>
<dbReference type="Pfam" id="PF00201">
    <property type="entry name" value="UDPGT"/>
    <property type="match status" value="1"/>
</dbReference>
<feature type="region of interest" description="Disordered" evidence="2">
    <location>
        <begin position="1"/>
        <end position="119"/>
    </location>
</feature>
<proteinExistence type="predicted"/>
<protein>
    <recommendedName>
        <fullName evidence="4">GIT Spa2 homology (SHD) domain-containing protein</fullName>
    </recommendedName>
</protein>
<dbReference type="Proteomes" id="UP000746612">
    <property type="component" value="Unassembled WGS sequence"/>
</dbReference>
<feature type="region of interest" description="Disordered" evidence="2">
    <location>
        <begin position="720"/>
        <end position="771"/>
    </location>
</feature>
<dbReference type="CDD" id="cd03784">
    <property type="entry name" value="GT1_Gtf-like"/>
    <property type="match status" value="1"/>
</dbReference>
<dbReference type="SUPFAM" id="SSF53756">
    <property type="entry name" value="UDP-Glycosyltransferase/glycogen phosphorylase"/>
    <property type="match status" value="1"/>
</dbReference>
<dbReference type="GO" id="GO:1902716">
    <property type="term" value="C:cell cortex of growing cell tip"/>
    <property type="evidence" value="ECO:0007669"/>
    <property type="project" value="TreeGrafter"/>
</dbReference>
<evidence type="ECO:0000313" key="5">
    <source>
        <dbReference type="EMBL" id="CAG1990244.1"/>
    </source>
</evidence>
<evidence type="ECO:0000256" key="1">
    <source>
        <dbReference type="ARBA" id="ARBA00022679"/>
    </source>
</evidence>
<dbReference type="EMBL" id="CAAKMV010000130">
    <property type="protein sequence ID" value="VIO57851.1"/>
    <property type="molecule type" value="Genomic_DNA"/>
</dbReference>
<feature type="compositionally biased region" description="Low complexity" evidence="2">
    <location>
        <begin position="41"/>
        <end position="61"/>
    </location>
</feature>
<reference evidence="5" key="2">
    <citation type="submission" date="2021-03" db="EMBL/GenBank/DDBJ databases">
        <authorList>
            <person name="Alouane T."/>
            <person name="Langin T."/>
            <person name="Bonhomme L."/>
        </authorList>
    </citation>
    <scope>NUCLEOTIDE SEQUENCE</scope>
    <source>
        <strain evidence="5">MDC_Fg202</strain>
    </source>
</reference>
<organism evidence="6">
    <name type="scientific">Gibberella zeae</name>
    <name type="common">Wheat head blight fungus</name>
    <name type="synonym">Fusarium graminearum</name>
    <dbReference type="NCBI Taxonomy" id="5518"/>
    <lineage>
        <taxon>Eukaryota</taxon>
        <taxon>Fungi</taxon>
        <taxon>Dikarya</taxon>
        <taxon>Ascomycota</taxon>
        <taxon>Pezizomycotina</taxon>
        <taxon>Sordariomycetes</taxon>
        <taxon>Hypocreomycetidae</taxon>
        <taxon>Hypocreales</taxon>
        <taxon>Nectriaceae</taxon>
        <taxon>Fusarium</taxon>
    </lineage>
</organism>
<feature type="compositionally biased region" description="Pro residues" evidence="2">
    <location>
        <begin position="62"/>
        <end position="76"/>
    </location>
</feature>
<keyword evidence="3" id="KW-0472">Membrane</keyword>
<dbReference type="InterPro" id="IPR013724">
    <property type="entry name" value="GIT_SHD"/>
</dbReference>
<evidence type="ECO:0000259" key="4">
    <source>
        <dbReference type="SMART" id="SM00555"/>
    </source>
</evidence>
<feature type="compositionally biased region" description="Basic and acidic residues" evidence="2">
    <location>
        <begin position="450"/>
        <end position="459"/>
    </location>
</feature>
<dbReference type="InterPro" id="IPR002213">
    <property type="entry name" value="UDP_glucos_trans"/>
</dbReference>
<gene>
    <name evidence="6" type="ORF">FUG_LOCUS257967</name>
    <name evidence="5" type="ORF">MDCFG202_LOCUS328618</name>
</gene>